<feature type="compositionally biased region" description="Acidic residues" evidence="3">
    <location>
        <begin position="250"/>
        <end position="271"/>
    </location>
</feature>
<feature type="region of interest" description="Disordered" evidence="3">
    <location>
        <begin position="630"/>
        <end position="671"/>
    </location>
</feature>
<name>A0ABQ7YK00_BRANA</name>
<comment type="caution">
    <text evidence="6">The sequence shown here is derived from an EMBL/GenBank/DDBJ whole genome shotgun (WGS) entry which is preliminary data.</text>
</comment>
<dbReference type="EMBL" id="JAGKQM010000017">
    <property type="protein sequence ID" value="KAH0867476.1"/>
    <property type="molecule type" value="Genomic_DNA"/>
</dbReference>
<feature type="transmembrane region" description="Helical" evidence="4">
    <location>
        <begin position="287"/>
        <end position="311"/>
    </location>
</feature>
<evidence type="ECO:0000256" key="4">
    <source>
        <dbReference type="SAM" id="Phobius"/>
    </source>
</evidence>
<dbReference type="PANTHER" id="PTHR34775:SF4">
    <property type="entry name" value="TRANSMEMBRANE PROTEIN"/>
    <property type="match status" value="1"/>
</dbReference>
<feature type="region of interest" description="Disordered" evidence="3">
    <location>
        <begin position="226"/>
        <end position="272"/>
    </location>
</feature>
<proteinExistence type="predicted"/>
<keyword evidence="4" id="KW-0472">Membrane</keyword>
<feature type="compositionally biased region" description="Low complexity" evidence="3">
    <location>
        <begin position="226"/>
        <end position="235"/>
    </location>
</feature>
<keyword evidence="7" id="KW-1185">Reference proteome</keyword>
<keyword evidence="1" id="KW-0433">Leucine-rich repeat</keyword>
<evidence type="ECO:0000259" key="5">
    <source>
        <dbReference type="Pfam" id="PF20160"/>
    </source>
</evidence>
<dbReference type="PANTHER" id="PTHR34775">
    <property type="entry name" value="TRANSMEMBRANE PROTEIN"/>
    <property type="match status" value="1"/>
</dbReference>
<keyword evidence="4" id="KW-1133">Transmembrane helix</keyword>
<feature type="region of interest" description="Disordered" evidence="3">
    <location>
        <begin position="395"/>
        <end position="433"/>
    </location>
</feature>
<feature type="domain" description="C-JID" evidence="5">
    <location>
        <begin position="725"/>
        <end position="801"/>
    </location>
</feature>
<feature type="compositionally biased region" description="Basic and acidic residues" evidence="3">
    <location>
        <begin position="397"/>
        <end position="408"/>
    </location>
</feature>
<evidence type="ECO:0000256" key="2">
    <source>
        <dbReference type="ARBA" id="ARBA00022737"/>
    </source>
</evidence>
<protein>
    <recommendedName>
        <fullName evidence="5">C-JID domain-containing protein</fullName>
    </recommendedName>
</protein>
<sequence>MASPSIPNRPNPKPRNSEAGDPLRRSFGGNPFPVNVPSDVSRRKSFGGRDFSDKENETKAPPTPKGSKNFMSPTISAVSKINPSPRKRVLSDKNQVTRSLSDVKGLTFEEDTKSHQPCVSFSDVIDIIGTAEKKPFERPHDMTVTDFDEDKGIVYSDPRFRISPRPSVPYSSPEFADREVGPVLPPYDPKKNYLSPRPQFLHYRPNPRVEKHFDECKQLDELFISESSSSDTELSSAEEQEKDASHEAVVEEETEDGEQLEDEEVVCESIEETSRVPKQSGFRPFRFLGWFLAMSLGYLLVSATFSGLSILEESPSYEFNLPKGIKEFAEANKLEELSERLWSSTESSLVYVGKMISRLGGGTEEYAPLQFHNLTYTLEEENTVFQPTRVEINGEPLQEKVRGEKSLEDDYELEEESGGEKNSVDEQTEMSPSTDIELKEGEENLEAIVIEEPEVILAEGSQGLESQESLGTGSIKTDQVEIEAIYTNQHDVETAAIIKAHQQVESVLADAESGREEGFRDITAETSDGLYPKLQENEVVANAESGSENVLGKIAAKTSEDVHPEARSLNKAMIVLSSTVMVLLAVVAFLFTKKEKPVAPSAPEPVELNLAHVPVENLVKEKLTSLNIQAEEEEEVDDRISNSVHKKSSSLSNNKDPKEHQSLGGSSKLRRESMASSASEYSVGSFSYGSFTTYEKIPIKSGDGEEEMITPTPSSVHQLVDMRFLPNGSVPAYFTYRATGDSVTVKLDERPLPTPMRFMACILLAKKSLDASGAEEWADVTCNIIDKQTGLAAPYNEIKNLLVSTEHLFTFEVRGKVSSSELLFVFKVDGDTWEIRECGVDEHVDVLHFDE</sequence>
<keyword evidence="4" id="KW-0812">Transmembrane</keyword>
<evidence type="ECO:0000256" key="1">
    <source>
        <dbReference type="ARBA" id="ARBA00022614"/>
    </source>
</evidence>
<feature type="transmembrane region" description="Helical" evidence="4">
    <location>
        <begin position="572"/>
        <end position="591"/>
    </location>
</feature>
<evidence type="ECO:0000313" key="7">
    <source>
        <dbReference type="Proteomes" id="UP000824890"/>
    </source>
</evidence>
<evidence type="ECO:0000256" key="3">
    <source>
        <dbReference type="SAM" id="MobiDB-lite"/>
    </source>
</evidence>
<dbReference type="InterPro" id="IPR045344">
    <property type="entry name" value="C-JID"/>
</dbReference>
<evidence type="ECO:0000313" key="6">
    <source>
        <dbReference type="EMBL" id="KAH0867476.1"/>
    </source>
</evidence>
<feature type="compositionally biased region" description="Basic and acidic residues" evidence="3">
    <location>
        <begin position="15"/>
        <end position="24"/>
    </location>
</feature>
<gene>
    <name evidence="6" type="ORF">HID58_074498</name>
</gene>
<dbReference type="Proteomes" id="UP000824890">
    <property type="component" value="Unassembled WGS sequence"/>
</dbReference>
<dbReference type="Pfam" id="PF20160">
    <property type="entry name" value="C-JID"/>
    <property type="match status" value="1"/>
</dbReference>
<accession>A0ABQ7YK00</accession>
<feature type="region of interest" description="Disordered" evidence="3">
    <location>
        <begin position="1"/>
        <end position="95"/>
    </location>
</feature>
<reference evidence="6 7" key="1">
    <citation type="submission" date="2021-05" db="EMBL/GenBank/DDBJ databases">
        <title>Genome Assembly of Synthetic Allotetraploid Brassica napus Reveals Homoeologous Exchanges between Subgenomes.</title>
        <authorList>
            <person name="Davis J.T."/>
        </authorList>
    </citation>
    <scope>NUCLEOTIDE SEQUENCE [LARGE SCALE GENOMIC DNA]</scope>
    <source>
        <strain evidence="7">cv. Da-Ae</strain>
        <tissue evidence="6">Seedling</tissue>
    </source>
</reference>
<organism evidence="6 7">
    <name type="scientific">Brassica napus</name>
    <name type="common">Rape</name>
    <dbReference type="NCBI Taxonomy" id="3708"/>
    <lineage>
        <taxon>Eukaryota</taxon>
        <taxon>Viridiplantae</taxon>
        <taxon>Streptophyta</taxon>
        <taxon>Embryophyta</taxon>
        <taxon>Tracheophyta</taxon>
        <taxon>Spermatophyta</taxon>
        <taxon>Magnoliopsida</taxon>
        <taxon>eudicotyledons</taxon>
        <taxon>Gunneridae</taxon>
        <taxon>Pentapetalae</taxon>
        <taxon>rosids</taxon>
        <taxon>malvids</taxon>
        <taxon>Brassicales</taxon>
        <taxon>Brassicaceae</taxon>
        <taxon>Brassiceae</taxon>
        <taxon>Brassica</taxon>
    </lineage>
</organism>
<feature type="compositionally biased region" description="Polar residues" evidence="3">
    <location>
        <begin position="69"/>
        <end position="82"/>
    </location>
</feature>
<keyword evidence="2" id="KW-0677">Repeat</keyword>